<dbReference type="OrthoDB" id="206202at2157"/>
<accession>A0A1H6FKB2</accession>
<sequence length="201" mass="20403">MRPVDSYNIDGAALESIGQPAVITGGLEAYLALEALERAGVQFGLTLVVAMVVLGLVQGFGPETVTKSRKSPVISICIGTPALLVLVGLVTGGYMIVGTTLGSFFGLLMVTLGMTVIPILTVLGFVAIGQSIASRLGRNQLWAGVFVGSLLSGVVGLSLVTTLLAALFAGTLGIGAGVRVMRSTGGSTSPSERTVPPANKM</sequence>
<dbReference type="Proteomes" id="UP000199112">
    <property type="component" value="Unassembled WGS sequence"/>
</dbReference>
<evidence type="ECO:0000313" key="2">
    <source>
        <dbReference type="EMBL" id="SEH11297.1"/>
    </source>
</evidence>
<feature type="transmembrane region" description="Helical" evidence="1">
    <location>
        <begin position="103"/>
        <end position="129"/>
    </location>
</feature>
<keyword evidence="1" id="KW-0472">Membrane</keyword>
<evidence type="ECO:0000313" key="3">
    <source>
        <dbReference type="Proteomes" id="UP000199112"/>
    </source>
</evidence>
<dbReference type="AlphaFoldDB" id="A0A1H6FKB2"/>
<keyword evidence="1" id="KW-1133">Transmembrane helix</keyword>
<gene>
    <name evidence="2" type="ORF">SAMN04487967_0287</name>
</gene>
<name>A0A1H6FKB2_9EURY</name>
<feature type="transmembrane region" description="Helical" evidence="1">
    <location>
        <begin position="141"/>
        <end position="174"/>
    </location>
</feature>
<evidence type="ECO:0000256" key="1">
    <source>
        <dbReference type="SAM" id="Phobius"/>
    </source>
</evidence>
<dbReference type="EMBL" id="FNWL01000001">
    <property type="protein sequence ID" value="SEH11297.1"/>
    <property type="molecule type" value="Genomic_DNA"/>
</dbReference>
<dbReference type="RefSeq" id="WP_090504110.1">
    <property type="nucleotide sequence ID" value="NZ_FNWL01000001.1"/>
</dbReference>
<proteinExistence type="predicted"/>
<feature type="transmembrane region" description="Helical" evidence="1">
    <location>
        <begin position="73"/>
        <end position="97"/>
    </location>
</feature>
<feature type="transmembrane region" description="Helical" evidence="1">
    <location>
        <begin position="41"/>
        <end position="61"/>
    </location>
</feature>
<keyword evidence="3" id="KW-1185">Reference proteome</keyword>
<protein>
    <submittedName>
        <fullName evidence="2">Uncharacterized protein</fullName>
    </submittedName>
</protein>
<keyword evidence="1" id="KW-0812">Transmembrane</keyword>
<organism evidence="2 3">
    <name type="scientific">Natronorubrum sediminis</name>
    <dbReference type="NCBI Taxonomy" id="640943"/>
    <lineage>
        <taxon>Archaea</taxon>
        <taxon>Methanobacteriati</taxon>
        <taxon>Methanobacteriota</taxon>
        <taxon>Stenosarchaea group</taxon>
        <taxon>Halobacteria</taxon>
        <taxon>Halobacteriales</taxon>
        <taxon>Natrialbaceae</taxon>
        <taxon>Natronorubrum</taxon>
    </lineage>
</organism>
<reference evidence="3" key="1">
    <citation type="submission" date="2016-10" db="EMBL/GenBank/DDBJ databases">
        <authorList>
            <person name="Varghese N."/>
            <person name="Submissions S."/>
        </authorList>
    </citation>
    <scope>NUCLEOTIDE SEQUENCE [LARGE SCALE GENOMIC DNA]</scope>
    <source>
        <strain evidence="3">CGMCC 1.8981</strain>
    </source>
</reference>